<reference evidence="6" key="1">
    <citation type="submission" date="2022-01" db="EMBL/GenBank/DDBJ databases">
        <authorList>
            <person name="King R."/>
        </authorList>
    </citation>
    <scope>NUCLEOTIDE SEQUENCE</scope>
</reference>
<dbReference type="GO" id="GO:0005576">
    <property type="term" value="C:extracellular region"/>
    <property type="evidence" value="ECO:0007669"/>
    <property type="project" value="UniProtKB-SubCell"/>
</dbReference>
<keyword evidence="3 5" id="KW-0732">Signal</keyword>
<dbReference type="Pfam" id="PF03973">
    <property type="entry name" value="Triabin"/>
    <property type="match status" value="1"/>
</dbReference>
<gene>
    <name evidence="6" type="ORF">NEZAVI_LOCUS13018</name>
</gene>
<dbReference type="InterPro" id="IPR012674">
    <property type="entry name" value="Calycin"/>
</dbReference>
<keyword evidence="7" id="KW-1185">Reference proteome</keyword>
<dbReference type="SUPFAM" id="SSF50814">
    <property type="entry name" value="Lipocalins"/>
    <property type="match status" value="1"/>
</dbReference>
<organism evidence="6 7">
    <name type="scientific">Nezara viridula</name>
    <name type="common">Southern green stink bug</name>
    <name type="synonym">Cimex viridulus</name>
    <dbReference type="NCBI Taxonomy" id="85310"/>
    <lineage>
        <taxon>Eukaryota</taxon>
        <taxon>Metazoa</taxon>
        <taxon>Ecdysozoa</taxon>
        <taxon>Arthropoda</taxon>
        <taxon>Hexapoda</taxon>
        <taxon>Insecta</taxon>
        <taxon>Pterygota</taxon>
        <taxon>Neoptera</taxon>
        <taxon>Paraneoptera</taxon>
        <taxon>Hemiptera</taxon>
        <taxon>Heteroptera</taxon>
        <taxon>Panheteroptera</taxon>
        <taxon>Pentatomomorpha</taxon>
        <taxon>Pentatomoidea</taxon>
        <taxon>Pentatomidae</taxon>
        <taxon>Pentatominae</taxon>
        <taxon>Nezara</taxon>
    </lineage>
</organism>
<sequence length="213" mass="24521">MLRTIFTSTLVVMAVGYQYDQPDNKLDAHHLSYGDRIPWKKGLCKNEMQILQPDFQAEKFFSGYWYEEKSMGAFFSHLDRKCITIHSTYLGNTINMTVSEYIPLIFSTVCQNIVVTLEDIKRPVFNLTIPFIGMTIINMPVSILSTDYDNYALVYSCSPSPLGLDGYITEMAFVLRRKRGDKSNGLFIRANAWKNGLKYEEFVDQDNTRCPKT</sequence>
<evidence type="ECO:0000256" key="3">
    <source>
        <dbReference type="ARBA" id="ARBA00022729"/>
    </source>
</evidence>
<feature type="signal peptide" evidence="5">
    <location>
        <begin position="1"/>
        <end position="16"/>
    </location>
</feature>
<dbReference type="EMBL" id="OV725082">
    <property type="protein sequence ID" value="CAH1404646.1"/>
    <property type="molecule type" value="Genomic_DNA"/>
</dbReference>
<dbReference type="Gene3D" id="2.40.128.20">
    <property type="match status" value="1"/>
</dbReference>
<evidence type="ECO:0000256" key="5">
    <source>
        <dbReference type="SAM" id="SignalP"/>
    </source>
</evidence>
<comment type="subcellular location">
    <subcellularLocation>
        <location evidence="1">Secreted</location>
    </subcellularLocation>
</comment>
<evidence type="ECO:0000256" key="2">
    <source>
        <dbReference type="ARBA" id="ARBA00022525"/>
    </source>
</evidence>
<proteinExistence type="inferred from homology"/>
<dbReference type="InterPro" id="IPR005657">
    <property type="entry name" value="Triabi/Procalin"/>
</dbReference>
<protein>
    <submittedName>
        <fullName evidence="6">Uncharacterized protein</fullName>
    </submittedName>
</protein>
<comment type="similarity">
    <text evidence="4">Belongs to the calycin superfamily. Triabin family.</text>
</comment>
<name>A0A9P0HNJ0_NEZVI</name>
<evidence type="ECO:0000313" key="7">
    <source>
        <dbReference type="Proteomes" id="UP001152798"/>
    </source>
</evidence>
<evidence type="ECO:0000256" key="4">
    <source>
        <dbReference type="ARBA" id="ARBA00034121"/>
    </source>
</evidence>
<dbReference type="Proteomes" id="UP001152798">
    <property type="component" value="Chromosome 6"/>
</dbReference>
<dbReference type="GO" id="GO:0030682">
    <property type="term" value="P:symbiont-mediated perturbation of host defenses"/>
    <property type="evidence" value="ECO:0007669"/>
    <property type="project" value="InterPro"/>
</dbReference>
<dbReference type="AlphaFoldDB" id="A0A9P0HNJ0"/>
<feature type="chain" id="PRO_5040431138" evidence="5">
    <location>
        <begin position="17"/>
        <end position="213"/>
    </location>
</feature>
<accession>A0A9P0HNJ0</accession>
<keyword evidence="2" id="KW-0964">Secreted</keyword>
<dbReference type="OrthoDB" id="565904at2759"/>
<evidence type="ECO:0000313" key="6">
    <source>
        <dbReference type="EMBL" id="CAH1404646.1"/>
    </source>
</evidence>
<evidence type="ECO:0000256" key="1">
    <source>
        <dbReference type="ARBA" id="ARBA00004613"/>
    </source>
</evidence>